<dbReference type="EMBL" id="WTPW01000322">
    <property type="protein sequence ID" value="KAF0523434.1"/>
    <property type="molecule type" value="Genomic_DNA"/>
</dbReference>
<dbReference type="SUPFAM" id="SSF56112">
    <property type="entry name" value="Protein kinase-like (PK-like)"/>
    <property type="match status" value="1"/>
</dbReference>
<gene>
    <name evidence="2" type="ORF">F8M41_015395</name>
</gene>
<dbReference type="Proteomes" id="UP000439903">
    <property type="component" value="Unassembled WGS sequence"/>
</dbReference>
<name>A0A8H4ENI4_GIGMA</name>
<dbReference type="OrthoDB" id="346907at2759"/>
<organism evidence="2 3">
    <name type="scientific">Gigaspora margarita</name>
    <dbReference type="NCBI Taxonomy" id="4874"/>
    <lineage>
        <taxon>Eukaryota</taxon>
        <taxon>Fungi</taxon>
        <taxon>Fungi incertae sedis</taxon>
        <taxon>Mucoromycota</taxon>
        <taxon>Glomeromycotina</taxon>
        <taxon>Glomeromycetes</taxon>
        <taxon>Diversisporales</taxon>
        <taxon>Gigasporaceae</taxon>
        <taxon>Gigaspora</taxon>
    </lineage>
</organism>
<proteinExistence type="predicted"/>
<dbReference type="PROSITE" id="PS00107">
    <property type="entry name" value="PROTEIN_KINASE_ATP"/>
    <property type="match status" value="1"/>
</dbReference>
<evidence type="ECO:0000256" key="1">
    <source>
        <dbReference type="PROSITE-ProRule" id="PRU10141"/>
    </source>
</evidence>
<dbReference type="InterPro" id="IPR017441">
    <property type="entry name" value="Protein_kinase_ATP_BS"/>
</dbReference>
<feature type="binding site" evidence="1">
    <location>
        <position position="40"/>
    </location>
    <ligand>
        <name>ATP</name>
        <dbReference type="ChEBI" id="CHEBI:30616"/>
    </ligand>
</feature>
<accession>A0A8H4ENI4</accession>
<keyword evidence="1" id="KW-0067">ATP-binding</keyword>
<dbReference type="AlphaFoldDB" id="A0A8H4ENI4"/>
<keyword evidence="3" id="KW-1185">Reference proteome</keyword>
<dbReference type="InterPro" id="IPR011009">
    <property type="entry name" value="Kinase-like_dom_sf"/>
</dbReference>
<sequence length="146" mass="17068">MKTWNYEEYQLEIGKFLGSGTTGKVYKCYSREMIQDFVLKTPHGSIFDKNIANEVRSILYILNGGDFNRYLKEFGNRLRLSEIIRMAIELAAKVRYLYNYKEEIIHELSSHSPLKVNNKDFDKYLNTPRMQENLDLVSVSGTHTTT</sequence>
<dbReference type="Gene3D" id="1.10.510.10">
    <property type="entry name" value="Transferase(Phosphotransferase) domain 1"/>
    <property type="match status" value="1"/>
</dbReference>
<evidence type="ECO:0000313" key="2">
    <source>
        <dbReference type="EMBL" id="KAF0523434.1"/>
    </source>
</evidence>
<keyword evidence="1" id="KW-0547">Nucleotide-binding</keyword>
<comment type="caution">
    <text evidence="2">The sequence shown here is derived from an EMBL/GenBank/DDBJ whole genome shotgun (WGS) entry which is preliminary data.</text>
</comment>
<protein>
    <recommendedName>
        <fullName evidence="4">Protein kinase domain-containing protein</fullName>
    </recommendedName>
</protein>
<reference evidence="2 3" key="1">
    <citation type="journal article" date="2019" name="Environ. Microbiol.">
        <title>At the nexus of three kingdoms: the genome of the mycorrhizal fungus Gigaspora margarita provides insights into plant, endobacterial and fungal interactions.</title>
        <authorList>
            <person name="Venice F."/>
            <person name="Ghignone S."/>
            <person name="Salvioli di Fossalunga A."/>
            <person name="Amselem J."/>
            <person name="Novero M."/>
            <person name="Xianan X."/>
            <person name="Sedzielewska Toro K."/>
            <person name="Morin E."/>
            <person name="Lipzen A."/>
            <person name="Grigoriev I.V."/>
            <person name="Henrissat B."/>
            <person name="Martin F.M."/>
            <person name="Bonfante P."/>
        </authorList>
    </citation>
    <scope>NUCLEOTIDE SEQUENCE [LARGE SCALE GENOMIC DNA]</scope>
    <source>
        <strain evidence="2 3">BEG34</strain>
    </source>
</reference>
<evidence type="ECO:0008006" key="4">
    <source>
        <dbReference type="Google" id="ProtNLM"/>
    </source>
</evidence>
<evidence type="ECO:0000313" key="3">
    <source>
        <dbReference type="Proteomes" id="UP000439903"/>
    </source>
</evidence>
<dbReference type="GO" id="GO:0005524">
    <property type="term" value="F:ATP binding"/>
    <property type="evidence" value="ECO:0007669"/>
    <property type="project" value="UniProtKB-UniRule"/>
</dbReference>